<dbReference type="Pfam" id="PF13606">
    <property type="entry name" value="Ank_3"/>
    <property type="match status" value="1"/>
</dbReference>
<proteinExistence type="predicted"/>
<dbReference type="SMART" id="SM00248">
    <property type="entry name" value="ANK"/>
    <property type="match status" value="2"/>
</dbReference>
<keyword evidence="4" id="KW-1185">Reference proteome</keyword>
<evidence type="ECO:0000313" key="3">
    <source>
        <dbReference type="EMBL" id="KAK9414108.1"/>
    </source>
</evidence>
<dbReference type="SUPFAM" id="SSF48403">
    <property type="entry name" value="Ankyrin repeat"/>
    <property type="match status" value="1"/>
</dbReference>
<protein>
    <submittedName>
        <fullName evidence="3">Ankyrin repeat protein</fullName>
    </submittedName>
</protein>
<keyword evidence="1" id="KW-0040">ANK repeat</keyword>
<gene>
    <name evidence="3" type="ORF">SUNI508_02207</name>
</gene>
<dbReference type="EMBL" id="JARVKF010000429">
    <property type="protein sequence ID" value="KAK9414108.1"/>
    <property type="molecule type" value="Genomic_DNA"/>
</dbReference>
<dbReference type="InterPro" id="IPR002110">
    <property type="entry name" value="Ankyrin_rpt"/>
</dbReference>
<dbReference type="Gene3D" id="1.25.40.20">
    <property type="entry name" value="Ankyrin repeat-containing domain"/>
    <property type="match status" value="1"/>
</dbReference>
<feature type="compositionally biased region" description="Basic and acidic residues" evidence="2">
    <location>
        <begin position="626"/>
        <end position="637"/>
    </location>
</feature>
<evidence type="ECO:0000313" key="4">
    <source>
        <dbReference type="Proteomes" id="UP001408356"/>
    </source>
</evidence>
<evidence type="ECO:0000256" key="1">
    <source>
        <dbReference type="PROSITE-ProRule" id="PRU00023"/>
    </source>
</evidence>
<evidence type="ECO:0000256" key="2">
    <source>
        <dbReference type="SAM" id="MobiDB-lite"/>
    </source>
</evidence>
<feature type="compositionally biased region" description="Acidic residues" evidence="2">
    <location>
        <begin position="582"/>
        <end position="612"/>
    </location>
</feature>
<organism evidence="3 4">
    <name type="scientific">Seiridium unicorne</name>
    <dbReference type="NCBI Taxonomy" id="138068"/>
    <lineage>
        <taxon>Eukaryota</taxon>
        <taxon>Fungi</taxon>
        <taxon>Dikarya</taxon>
        <taxon>Ascomycota</taxon>
        <taxon>Pezizomycotina</taxon>
        <taxon>Sordariomycetes</taxon>
        <taxon>Xylariomycetidae</taxon>
        <taxon>Amphisphaeriales</taxon>
        <taxon>Sporocadaceae</taxon>
        <taxon>Seiridium</taxon>
    </lineage>
</organism>
<reference evidence="3 4" key="1">
    <citation type="journal article" date="2024" name="J. Plant Pathol.">
        <title>Sequence and assembly of the genome of Seiridium unicorne, isolate CBS 538.82, causal agent of cypress canker disease.</title>
        <authorList>
            <person name="Scali E."/>
            <person name="Rocca G.D."/>
            <person name="Danti R."/>
            <person name="Garbelotto M."/>
            <person name="Barberini S."/>
            <person name="Baroncelli R."/>
            <person name="Emiliani G."/>
        </authorList>
    </citation>
    <scope>NUCLEOTIDE SEQUENCE [LARGE SCALE GENOMIC DNA]</scope>
    <source>
        <strain evidence="3 4">BM-138-508</strain>
    </source>
</reference>
<dbReference type="Proteomes" id="UP001408356">
    <property type="component" value="Unassembled WGS sequence"/>
</dbReference>
<name>A0ABR2UHJ8_9PEZI</name>
<dbReference type="InterPro" id="IPR036770">
    <property type="entry name" value="Ankyrin_rpt-contain_sf"/>
</dbReference>
<sequence>MAQDASTPFAKLPQELLDAVIENLDHPCEVLDFAKSCRNHLSGTQLKAIVKKDVELHRGIRRSEIKQLRSHDSDDWPEPMYQYSDRLEEDKLFCLNPIHYTARNTPVLHHMICNNAPFGTIADVIACCVDLKAVSYLQGKWGVRWCPPLYAAIESGRLDVVEALLDNGCDVNEVPKYNRPKIWDWLTLAIRAKQEAIAVHLIDRGLRTFLRHIWEAASVNSSVILKRLLEETWVKESEGHQRLLKMALHRVARDKGEDMEAARVLISAGLVLTHYDVASALDEYNEHMAIFLLKLMIGRGSVKRGDGKRYLPDLGDDQLKFTKFLIEQHPWTFGTSVESSEQAAGVFLEEIMTGYIARGRDETVKYLTQYPAAVKSKFLHNAVWHDNPGWLYHLRNATLNRPLTTTDLSHRAFWLRRYFRKAIIFHSWKCAIQLLHDGVDISGFSQSEMAQISIAVFRYMDRSWLVTPEAEDFGAIINAIERNLGAVDVKTSDGSFAFEFKGEFCLPEFKHRDHMRTCLKYDRDESMQFMVVLHRVFGPDTATTLQHLWNQLDKEDRESIHPKGGLGYHRFFDPKSYPMPVDSEDGSENGSEDGSEDDGEYDDEDESEDDSDVGSCLYSNDDNDDEFRYQSRGSHDYESDDYESDDYESDDYETDESDEKLERRIHYRYPDHYIQYALGSDYDSEESVPPRRRR</sequence>
<accession>A0ABR2UHJ8</accession>
<comment type="caution">
    <text evidence="3">The sequence shown here is derived from an EMBL/GenBank/DDBJ whole genome shotgun (WGS) entry which is preliminary data.</text>
</comment>
<dbReference type="PROSITE" id="PS50088">
    <property type="entry name" value="ANK_REPEAT"/>
    <property type="match status" value="1"/>
</dbReference>
<feature type="region of interest" description="Disordered" evidence="2">
    <location>
        <begin position="559"/>
        <end position="663"/>
    </location>
</feature>
<dbReference type="PROSITE" id="PS50297">
    <property type="entry name" value="ANK_REP_REGION"/>
    <property type="match status" value="1"/>
</dbReference>
<feature type="compositionally biased region" description="Acidic residues" evidence="2">
    <location>
        <begin position="638"/>
        <end position="659"/>
    </location>
</feature>
<feature type="repeat" description="ANK" evidence="1">
    <location>
        <begin position="148"/>
        <end position="176"/>
    </location>
</feature>